<evidence type="ECO:0000256" key="2">
    <source>
        <dbReference type="ARBA" id="ARBA00023315"/>
    </source>
</evidence>
<dbReference type="CDD" id="cd04301">
    <property type="entry name" value="NAT_SF"/>
    <property type="match status" value="1"/>
</dbReference>
<evidence type="ECO:0000313" key="4">
    <source>
        <dbReference type="EMBL" id="MCT2401172.1"/>
    </source>
</evidence>
<gene>
    <name evidence="4" type="ORF">NZK81_16610</name>
</gene>
<proteinExistence type="predicted"/>
<evidence type="ECO:0000259" key="3">
    <source>
        <dbReference type="PROSITE" id="PS51186"/>
    </source>
</evidence>
<dbReference type="PANTHER" id="PTHR43800:SF1">
    <property type="entry name" value="PEPTIDYL-LYSINE N-ACETYLTRANSFERASE YJAB"/>
    <property type="match status" value="1"/>
</dbReference>
<comment type="caution">
    <text evidence="4">The sequence shown here is derived from an EMBL/GenBank/DDBJ whole genome shotgun (WGS) entry which is preliminary data.</text>
</comment>
<dbReference type="RefSeq" id="WP_260047193.1">
    <property type="nucleotide sequence ID" value="NZ_JANZXA010000012.1"/>
</dbReference>
<organism evidence="4 5">
    <name type="scientific">Novosphingobium mangrovi</name>
    <name type="common">ex Huang et al. 2023</name>
    <dbReference type="NCBI Taxonomy" id="2976432"/>
    <lineage>
        <taxon>Bacteria</taxon>
        <taxon>Pseudomonadati</taxon>
        <taxon>Pseudomonadota</taxon>
        <taxon>Alphaproteobacteria</taxon>
        <taxon>Sphingomonadales</taxon>
        <taxon>Sphingomonadaceae</taxon>
        <taxon>Novosphingobium</taxon>
    </lineage>
</organism>
<dbReference type="InterPro" id="IPR000182">
    <property type="entry name" value="GNAT_dom"/>
</dbReference>
<evidence type="ECO:0000313" key="5">
    <source>
        <dbReference type="Proteomes" id="UP001165583"/>
    </source>
</evidence>
<keyword evidence="1" id="KW-0808">Transferase</keyword>
<evidence type="ECO:0000256" key="1">
    <source>
        <dbReference type="ARBA" id="ARBA00022679"/>
    </source>
</evidence>
<feature type="domain" description="N-acetyltransferase" evidence="3">
    <location>
        <begin position="6"/>
        <end position="177"/>
    </location>
</feature>
<name>A0ABT2I9I9_9SPHN</name>
<dbReference type="Pfam" id="PF13508">
    <property type="entry name" value="Acetyltransf_7"/>
    <property type="match status" value="1"/>
</dbReference>
<dbReference type="EMBL" id="JANZXA010000012">
    <property type="protein sequence ID" value="MCT2401172.1"/>
    <property type="molecule type" value="Genomic_DNA"/>
</dbReference>
<accession>A0ABT2I9I9</accession>
<reference evidence="4" key="1">
    <citation type="submission" date="2022-09" db="EMBL/GenBank/DDBJ databases">
        <title>Novosphingobium sp. Nov., a polycyclic aromatic hydrocarbon-degrading bacterium isolated form mangrove sediments in HongKong.</title>
        <authorList>
            <person name="Hu Z."/>
        </authorList>
    </citation>
    <scope>NUCLEOTIDE SEQUENCE</scope>
    <source>
        <strain evidence="4">HK4-1</strain>
    </source>
</reference>
<dbReference type="PROSITE" id="PS51186">
    <property type="entry name" value="GNAT"/>
    <property type="match status" value="1"/>
</dbReference>
<dbReference type="Proteomes" id="UP001165583">
    <property type="component" value="Unassembled WGS sequence"/>
</dbReference>
<sequence length="193" mass="21122">MIRDALTIRAANLADAAILPAIERSAALLFEDVAGSEALVGRPVIDQATHARWMGESAYLVAEWRQRKRVGFLAARPGGAGALTIIELSVRRAFQRRGIGRALLERCLADARSRRIGEVWLQTDLTFPWDAAFYLSMGFEVAGPPALSSRVQLAARDDPRSASLSGRNREWMVCRLSQGADDAMIQTSTAQRA</sequence>
<keyword evidence="5" id="KW-1185">Reference proteome</keyword>
<dbReference type="PANTHER" id="PTHR43800">
    <property type="entry name" value="PEPTIDYL-LYSINE N-ACETYLTRANSFERASE YJAB"/>
    <property type="match status" value="1"/>
</dbReference>
<protein>
    <submittedName>
        <fullName evidence="4">GNAT family N-acetyltransferase</fullName>
    </submittedName>
</protein>
<dbReference type="Gene3D" id="3.40.630.30">
    <property type="match status" value="1"/>
</dbReference>
<dbReference type="SUPFAM" id="SSF55729">
    <property type="entry name" value="Acyl-CoA N-acyltransferases (Nat)"/>
    <property type="match status" value="1"/>
</dbReference>
<dbReference type="InterPro" id="IPR016181">
    <property type="entry name" value="Acyl_CoA_acyltransferase"/>
</dbReference>
<keyword evidence="2" id="KW-0012">Acyltransferase</keyword>